<dbReference type="GO" id="GO:0030313">
    <property type="term" value="C:cell envelope"/>
    <property type="evidence" value="ECO:0007669"/>
    <property type="project" value="UniProtKB-SubCell"/>
</dbReference>
<dbReference type="InterPro" id="IPR007348">
    <property type="entry name" value="CopC_dom"/>
</dbReference>
<proteinExistence type="predicted"/>
<comment type="caution">
    <text evidence="7">The sequence shown here is derived from an EMBL/GenBank/DDBJ whole genome shotgun (WGS) entry which is preliminary data.</text>
</comment>
<evidence type="ECO:0000256" key="5">
    <source>
        <dbReference type="SAM" id="SignalP"/>
    </source>
</evidence>
<dbReference type="Pfam" id="PF04234">
    <property type="entry name" value="CopC"/>
    <property type="match status" value="1"/>
</dbReference>
<evidence type="ECO:0000256" key="4">
    <source>
        <dbReference type="ARBA" id="ARBA00023008"/>
    </source>
</evidence>
<dbReference type="Gene3D" id="2.60.40.1220">
    <property type="match status" value="1"/>
</dbReference>
<evidence type="ECO:0000259" key="6">
    <source>
        <dbReference type="Pfam" id="PF04234"/>
    </source>
</evidence>
<dbReference type="SUPFAM" id="SSF81296">
    <property type="entry name" value="E set domains"/>
    <property type="match status" value="2"/>
</dbReference>
<feature type="signal peptide" evidence="5">
    <location>
        <begin position="1"/>
        <end position="22"/>
    </location>
</feature>
<dbReference type="GO" id="GO:0006825">
    <property type="term" value="P:copper ion transport"/>
    <property type="evidence" value="ECO:0007669"/>
    <property type="project" value="InterPro"/>
</dbReference>
<dbReference type="GO" id="GO:0042597">
    <property type="term" value="C:periplasmic space"/>
    <property type="evidence" value="ECO:0007669"/>
    <property type="project" value="InterPro"/>
</dbReference>
<reference evidence="7 8" key="1">
    <citation type="submission" date="2018-08" db="EMBL/GenBank/DDBJ databases">
        <title>Meiothermus granaticius genome AF-68 sequencing project.</title>
        <authorList>
            <person name="Da Costa M.S."/>
            <person name="Albuquerque L."/>
            <person name="Raposo P."/>
            <person name="Froufe H.J.C."/>
            <person name="Barroso C.S."/>
            <person name="Egas C."/>
        </authorList>
    </citation>
    <scope>NUCLEOTIDE SEQUENCE [LARGE SCALE GENOMIC DNA]</scope>
    <source>
        <strain evidence="7 8">AF-68</strain>
    </source>
</reference>
<evidence type="ECO:0000256" key="2">
    <source>
        <dbReference type="ARBA" id="ARBA00022723"/>
    </source>
</evidence>
<dbReference type="RefSeq" id="WP_119356629.1">
    <property type="nucleotide sequence ID" value="NZ_BJXM01000003.1"/>
</dbReference>
<evidence type="ECO:0000256" key="1">
    <source>
        <dbReference type="ARBA" id="ARBA00004196"/>
    </source>
</evidence>
<keyword evidence="3 5" id="KW-0732">Signal</keyword>
<dbReference type="AlphaFoldDB" id="A0A399FDS3"/>
<keyword evidence="8" id="KW-1185">Reference proteome</keyword>
<keyword evidence="4" id="KW-0186">Copper</keyword>
<dbReference type="InterPro" id="IPR014755">
    <property type="entry name" value="Cu-Rt/internalin_Ig-like"/>
</dbReference>
<dbReference type="EMBL" id="QWLB01000011">
    <property type="protein sequence ID" value="RIH93001.1"/>
    <property type="molecule type" value="Genomic_DNA"/>
</dbReference>
<name>A0A399FDS3_9DEIN</name>
<dbReference type="PANTHER" id="PTHR34820:SF4">
    <property type="entry name" value="INNER MEMBRANE PROTEIN YEBZ"/>
    <property type="match status" value="1"/>
</dbReference>
<dbReference type="InterPro" id="IPR014756">
    <property type="entry name" value="Ig_E-set"/>
</dbReference>
<feature type="domain" description="CopC" evidence="6">
    <location>
        <begin position="21"/>
        <end position="145"/>
    </location>
</feature>
<feature type="chain" id="PRO_5030071959" evidence="5">
    <location>
        <begin position="23"/>
        <end position="148"/>
    </location>
</feature>
<organism evidence="7 8">
    <name type="scientific">Meiothermus granaticius NBRC 107808</name>
    <dbReference type="NCBI Taxonomy" id="1227551"/>
    <lineage>
        <taxon>Bacteria</taxon>
        <taxon>Thermotogati</taxon>
        <taxon>Deinococcota</taxon>
        <taxon>Deinococci</taxon>
        <taxon>Thermales</taxon>
        <taxon>Thermaceae</taxon>
        <taxon>Meiothermus</taxon>
    </lineage>
</organism>
<dbReference type="PANTHER" id="PTHR34820">
    <property type="entry name" value="INNER MEMBRANE PROTEIN YEBZ"/>
    <property type="match status" value="1"/>
</dbReference>
<dbReference type="GO" id="GO:0005886">
    <property type="term" value="C:plasma membrane"/>
    <property type="evidence" value="ECO:0007669"/>
    <property type="project" value="TreeGrafter"/>
</dbReference>
<evidence type="ECO:0000313" key="7">
    <source>
        <dbReference type="EMBL" id="RIH93001.1"/>
    </source>
</evidence>
<dbReference type="InterPro" id="IPR032694">
    <property type="entry name" value="CopC/D"/>
</dbReference>
<dbReference type="Proteomes" id="UP000266178">
    <property type="component" value="Unassembled WGS sequence"/>
</dbReference>
<keyword evidence="2" id="KW-0479">Metal-binding</keyword>
<dbReference type="OrthoDB" id="26014at2"/>
<comment type="subcellular location">
    <subcellularLocation>
        <location evidence="1">Cell envelope</location>
    </subcellularLocation>
</comment>
<accession>A0A399FDS3</accession>
<evidence type="ECO:0000313" key="8">
    <source>
        <dbReference type="Proteomes" id="UP000266178"/>
    </source>
</evidence>
<evidence type="ECO:0000256" key="3">
    <source>
        <dbReference type="ARBA" id="ARBA00022729"/>
    </source>
</evidence>
<protein>
    <submittedName>
        <fullName evidence="7">CopC domain protein</fullName>
    </submittedName>
</protein>
<gene>
    <name evidence="7" type="ORF">Mgrana_01125</name>
</gene>
<dbReference type="GO" id="GO:0046688">
    <property type="term" value="P:response to copper ion"/>
    <property type="evidence" value="ECO:0007669"/>
    <property type="project" value="InterPro"/>
</dbReference>
<dbReference type="GO" id="GO:0005507">
    <property type="term" value="F:copper ion binding"/>
    <property type="evidence" value="ECO:0007669"/>
    <property type="project" value="InterPro"/>
</dbReference>
<sequence>MRRLSLWLWATLALTGAALAHAYLDRSSPAGWERVQSLPKEVRLVFTEPVELRLSTFKVYPLNVPKEALNDRTQLGALGGQLYAQVLGVKGDEAQRADTGVKTPGQSSDQVVIGLKDGLKPGAYVVMWRVLSVDTHITQDFFIFTYQP</sequence>